<gene>
    <name evidence="1" type="ordered locus">HacjB3_05675</name>
    <name evidence="2" type="ORF">C497_04040</name>
</gene>
<dbReference type="KEGG" id="hje:HacjB3_05675"/>
<dbReference type="EMBL" id="AOHV01000011">
    <property type="protein sequence ID" value="ELY40098.1"/>
    <property type="molecule type" value="Genomic_DNA"/>
</dbReference>
<organism evidence="1 3">
    <name type="scientific">Halalkalicoccus jeotgali (strain DSM 18796 / CECT 7217 / JCM 14584 / KCTC 4019 / B3)</name>
    <dbReference type="NCBI Taxonomy" id="795797"/>
    <lineage>
        <taxon>Archaea</taxon>
        <taxon>Methanobacteriati</taxon>
        <taxon>Methanobacteriota</taxon>
        <taxon>Stenosarchaea group</taxon>
        <taxon>Halobacteria</taxon>
        <taxon>Halobacteriales</taxon>
        <taxon>Halococcaceae</taxon>
        <taxon>Halalkalicoccus</taxon>
    </lineage>
</organism>
<evidence type="ECO:0000313" key="3">
    <source>
        <dbReference type="Proteomes" id="UP000000390"/>
    </source>
</evidence>
<protein>
    <submittedName>
        <fullName evidence="1">Uncharacterized protein</fullName>
    </submittedName>
</protein>
<dbReference type="AlphaFoldDB" id="D8JA04"/>
<dbReference type="Proteomes" id="UP000011645">
    <property type="component" value="Unassembled WGS sequence"/>
</dbReference>
<dbReference type="EMBL" id="CP002062">
    <property type="protein sequence ID" value="ADJ14526.1"/>
    <property type="molecule type" value="Genomic_DNA"/>
</dbReference>
<keyword evidence="4" id="KW-1185">Reference proteome</keyword>
<sequence length="114" mass="12020">MGDLDTVEVSSYGDLIGDPFLNVVRADAVVVELNAGRELVAYAPDWLVGQKDYPSTGGGEVVAGSIIRETDDAILLGREDDEAWFPKSQILVFEAIEGVDLPAPKAADEGEGAA</sequence>
<reference evidence="2 4" key="2">
    <citation type="journal article" date="2014" name="PLoS Genet.">
        <title>Phylogenetically driven sequencing of extremely halophilic archaea reveals strategies for static and dynamic osmo-response.</title>
        <authorList>
            <person name="Becker E.A."/>
            <person name="Seitzer P.M."/>
            <person name="Tritt A."/>
            <person name="Larsen D."/>
            <person name="Krusor M."/>
            <person name="Yao A.I."/>
            <person name="Wu D."/>
            <person name="Madern D."/>
            <person name="Eisen J.A."/>
            <person name="Darling A.E."/>
            <person name="Facciotti M.T."/>
        </authorList>
    </citation>
    <scope>NUCLEOTIDE SEQUENCE [LARGE SCALE GENOMIC DNA]</scope>
    <source>
        <strain evidence="2">B3</strain>
        <strain evidence="4">DSM 18796 / CECT 7217 / JCM 14584 / KCTC 4019 / B3</strain>
    </source>
</reference>
<dbReference type="HOGENOM" id="CLU_2115400_0_0_2"/>
<evidence type="ECO:0000313" key="1">
    <source>
        <dbReference type="EMBL" id="ADJ14526.1"/>
    </source>
</evidence>
<proteinExistence type="predicted"/>
<accession>D8JA04</accession>
<evidence type="ECO:0000313" key="4">
    <source>
        <dbReference type="Proteomes" id="UP000011645"/>
    </source>
</evidence>
<name>D8JA04_HALJB</name>
<dbReference type="RefSeq" id="WP_008414683.1">
    <property type="nucleotide sequence ID" value="NC_014297.1"/>
</dbReference>
<dbReference type="PATRIC" id="fig|795797.18.peg.1133"/>
<dbReference type="GeneID" id="9418939"/>
<reference evidence="1 3" key="1">
    <citation type="journal article" date="2010" name="J. Bacteriol.">
        <title>Complete genome sequence of Halalkalicoccus jeotgali B3(T), an extremely halophilic archaeon.</title>
        <authorList>
            <person name="Roh S.W."/>
            <person name="Nam Y.D."/>
            <person name="Nam S.H."/>
            <person name="Choi S.H."/>
            <person name="Park H.S."/>
            <person name="Bae J.W."/>
        </authorList>
    </citation>
    <scope>NUCLEOTIDE SEQUENCE [LARGE SCALE GENOMIC DNA]</scope>
    <source>
        <strain evidence="1">B3</strain>
        <strain evidence="3">DSM 18796 / CECT 7217 / JCM 14584 / KCTC 4019 / B3</strain>
    </source>
</reference>
<evidence type="ECO:0000313" key="2">
    <source>
        <dbReference type="EMBL" id="ELY40098.1"/>
    </source>
</evidence>
<dbReference type="Proteomes" id="UP000000390">
    <property type="component" value="Chromosome"/>
</dbReference>